<evidence type="ECO:0000313" key="12">
    <source>
        <dbReference type="Proteomes" id="UP000422736"/>
    </source>
</evidence>
<feature type="compositionally biased region" description="Polar residues" evidence="9">
    <location>
        <begin position="359"/>
        <end position="373"/>
    </location>
</feature>
<dbReference type="InterPro" id="IPR000719">
    <property type="entry name" value="Prot_kinase_dom"/>
</dbReference>
<keyword evidence="3" id="KW-0808">Transferase</keyword>
<evidence type="ECO:0000256" key="6">
    <source>
        <dbReference type="ARBA" id="ARBA00022840"/>
    </source>
</evidence>
<feature type="domain" description="Protein kinase" evidence="10">
    <location>
        <begin position="476"/>
        <end position="742"/>
    </location>
</feature>
<name>A0ABX6EUF7_KLUMA</name>
<reference evidence="11 12" key="1">
    <citation type="submission" date="2016-03" db="EMBL/GenBank/DDBJ databases">
        <title>How can Kluyveromyces marxianus grow so fast - potential evolutionary course in Saccharomyces Complex revealed by comparative genomics.</title>
        <authorList>
            <person name="Mo W."/>
            <person name="Lu W."/>
            <person name="Yang X."/>
            <person name="Qi J."/>
            <person name="Lv H."/>
        </authorList>
    </citation>
    <scope>NUCLEOTIDE SEQUENCE [LARGE SCALE GENOMIC DNA]</scope>
    <source>
        <strain evidence="11 12">FIM1</strain>
    </source>
</reference>
<feature type="compositionally biased region" description="Low complexity" evidence="9">
    <location>
        <begin position="184"/>
        <end position="209"/>
    </location>
</feature>
<sequence length="742" mass="83522">MEEAVGGAVHVNSVIRQEFETSFDEYSAGESAKRFIALEVSDNEDDYNSSVDSLHAVSKVSTNTVLGPLADNGTENRDLDIPESISTVTQSYYGSGNNNGSMTGNSSALGPASVSVGNDSNSNNNNNNNNSNNNNNTNNNSNNNPSLRPVKDEKKRWSFISANSSNKKRWSTLSFVSDTKSNKRLSIVSSDSSSKRSSVQSLSQQSSSNKLKRSSTGASLRSMFNKIALKDEDKENTNTILHHKRVQSTTVASTVNVTAQAQMNPPANSNRIPLSQINQNTRREQRFSTIPASPSMDNMSMFSQQSNASMGSKWKFWKRRAGDFPQDSRYMQDPNTSSSSTTTTSMRTKTSLSDLRKSIFQNSILGTDPNSQDLKSRRSHSSLHHKTSQSSLKQKTSHPSLKKLQSSRRNSSIASNDSSPQISLPIPDQVSRDKIRTKLRHSSSLISINSNVVGGSVIIAETDEYDESVLQQILDLCTVKEIVSFDYSPTLRQLDHYIYIDSSNSTIYKIVPLDNDDRECKMTRQMRLQELQLTMLLNGTPGFTNVLDVKLVRRDNDQTLFLVYHMKNHGKSLNQLIASEHRQFTVAEIKDIITQCIRILYVAETKFQFEHRLLTLDHVLLDSNKNVTLIDYKLSRATYGSQVLFTRLDHPLFFEFRKDYNSILQWLRQSMTVDSWSLFYPKTNLVWLNYIISKLLQHCKDPQTNSPLLNKIQASLESTKSRKLWKRHDGVVESCADIVSYL</sequence>
<dbReference type="PANTHER" id="PTHR24419">
    <property type="entry name" value="INTERLEUKIN-1 RECEPTOR-ASSOCIATED KINASE"/>
    <property type="match status" value="1"/>
</dbReference>
<dbReference type="InterPro" id="IPR024604">
    <property type="entry name" value="GSG2_C"/>
</dbReference>
<protein>
    <recommendedName>
        <fullName evidence="1">non-specific serine/threonine protein kinase</fullName>
        <ecNumber evidence="1">2.7.11.1</ecNumber>
    </recommendedName>
</protein>
<feature type="region of interest" description="Disordered" evidence="9">
    <location>
        <begin position="325"/>
        <end position="429"/>
    </location>
</feature>
<proteinExistence type="predicted"/>
<evidence type="ECO:0000256" key="1">
    <source>
        <dbReference type="ARBA" id="ARBA00012513"/>
    </source>
</evidence>
<feature type="compositionally biased region" description="Basic residues" evidence="9">
    <location>
        <begin position="377"/>
        <end position="387"/>
    </location>
</feature>
<evidence type="ECO:0000256" key="3">
    <source>
        <dbReference type="ARBA" id="ARBA00022679"/>
    </source>
</evidence>
<dbReference type="SUPFAM" id="SSF56112">
    <property type="entry name" value="Protein kinase-like (PK-like)"/>
    <property type="match status" value="1"/>
</dbReference>
<feature type="region of interest" description="Disordered" evidence="9">
    <location>
        <begin position="96"/>
        <end position="151"/>
    </location>
</feature>
<dbReference type="Gene3D" id="1.10.510.10">
    <property type="entry name" value="Transferase(Phosphotransferase) domain 1"/>
    <property type="match status" value="1"/>
</dbReference>
<dbReference type="EC" id="2.7.11.1" evidence="1"/>
<dbReference type="EMBL" id="CP015056">
    <property type="protein sequence ID" value="QGN15387.1"/>
    <property type="molecule type" value="Genomic_DNA"/>
</dbReference>
<evidence type="ECO:0000256" key="8">
    <source>
        <dbReference type="ARBA" id="ARBA00048679"/>
    </source>
</evidence>
<keyword evidence="2" id="KW-0723">Serine/threonine-protein kinase</keyword>
<dbReference type="InterPro" id="IPR011009">
    <property type="entry name" value="Kinase-like_dom_sf"/>
</dbReference>
<reference evidence="11 12" key="2">
    <citation type="submission" date="2019-11" db="EMBL/GenBank/DDBJ databases">
        <authorList>
            <person name="Lu H."/>
        </authorList>
    </citation>
    <scope>NUCLEOTIDE SEQUENCE [LARGE SCALE GENOMIC DNA]</scope>
    <source>
        <strain evidence="11 12">FIM1</strain>
    </source>
</reference>
<dbReference type="PANTHER" id="PTHR24419:SF18">
    <property type="entry name" value="SERINE_THREONINE-PROTEIN KINASE HASPIN"/>
    <property type="match status" value="1"/>
</dbReference>
<accession>A0ABX6EUF7</accession>
<dbReference type="SMART" id="SM01331">
    <property type="entry name" value="DUF3635"/>
    <property type="match status" value="1"/>
</dbReference>
<dbReference type="Proteomes" id="UP000422736">
    <property type="component" value="Chromosome 3"/>
</dbReference>
<feature type="compositionally biased region" description="Low complexity" evidence="9">
    <location>
        <begin position="96"/>
        <end position="107"/>
    </location>
</feature>
<evidence type="ECO:0000256" key="4">
    <source>
        <dbReference type="ARBA" id="ARBA00022741"/>
    </source>
</evidence>
<organism evidence="11 12">
    <name type="scientific">Kluyveromyces marxianus</name>
    <name type="common">Yeast</name>
    <name type="synonym">Candida kefyr</name>
    <dbReference type="NCBI Taxonomy" id="4911"/>
    <lineage>
        <taxon>Eukaryota</taxon>
        <taxon>Fungi</taxon>
        <taxon>Dikarya</taxon>
        <taxon>Ascomycota</taxon>
        <taxon>Saccharomycotina</taxon>
        <taxon>Saccharomycetes</taxon>
        <taxon>Saccharomycetales</taxon>
        <taxon>Saccharomycetaceae</taxon>
        <taxon>Kluyveromyces</taxon>
    </lineage>
</organism>
<dbReference type="Pfam" id="PF12330">
    <property type="entry name" value="Haspin_kinase"/>
    <property type="match status" value="1"/>
</dbReference>
<comment type="catalytic activity">
    <reaction evidence="8">
        <text>L-seryl-[protein] + ATP = O-phospho-L-seryl-[protein] + ADP + H(+)</text>
        <dbReference type="Rhea" id="RHEA:17989"/>
        <dbReference type="Rhea" id="RHEA-COMP:9863"/>
        <dbReference type="Rhea" id="RHEA-COMP:11604"/>
        <dbReference type="ChEBI" id="CHEBI:15378"/>
        <dbReference type="ChEBI" id="CHEBI:29999"/>
        <dbReference type="ChEBI" id="CHEBI:30616"/>
        <dbReference type="ChEBI" id="CHEBI:83421"/>
        <dbReference type="ChEBI" id="CHEBI:456216"/>
        <dbReference type="EC" id="2.7.11.1"/>
    </reaction>
</comment>
<feature type="region of interest" description="Disordered" evidence="9">
    <location>
        <begin position="183"/>
        <end position="217"/>
    </location>
</feature>
<evidence type="ECO:0000313" key="11">
    <source>
        <dbReference type="EMBL" id="QGN15387.1"/>
    </source>
</evidence>
<evidence type="ECO:0000256" key="9">
    <source>
        <dbReference type="SAM" id="MobiDB-lite"/>
    </source>
</evidence>
<gene>
    <name evidence="11" type="primary">ALK2</name>
    <name evidence="11" type="ORF">FIM1_2077</name>
</gene>
<comment type="catalytic activity">
    <reaction evidence="7">
        <text>L-threonyl-[protein] + ATP = O-phospho-L-threonyl-[protein] + ADP + H(+)</text>
        <dbReference type="Rhea" id="RHEA:46608"/>
        <dbReference type="Rhea" id="RHEA-COMP:11060"/>
        <dbReference type="Rhea" id="RHEA-COMP:11605"/>
        <dbReference type="ChEBI" id="CHEBI:15378"/>
        <dbReference type="ChEBI" id="CHEBI:30013"/>
        <dbReference type="ChEBI" id="CHEBI:30616"/>
        <dbReference type="ChEBI" id="CHEBI:61977"/>
        <dbReference type="ChEBI" id="CHEBI:456216"/>
        <dbReference type="EC" id="2.7.11.1"/>
    </reaction>
</comment>
<evidence type="ECO:0000256" key="5">
    <source>
        <dbReference type="ARBA" id="ARBA00022777"/>
    </source>
</evidence>
<keyword evidence="6" id="KW-0067">ATP-binding</keyword>
<feature type="compositionally biased region" description="Low complexity" evidence="9">
    <location>
        <begin position="336"/>
        <end position="353"/>
    </location>
</feature>
<evidence type="ECO:0000256" key="2">
    <source>
        <dbReference type="ARBA" id="ARBA00022527"/>
    </source>
</evidence>
<feature type="compositionally biased region" description="Polar residues" evidence="9">
    <location>
        <begin position="403"/>
        <end position="422"/>
    </location>
</feature>
<evidence type="ECO:0000259" key="10">
    <source>
        <dbReference type="PROSITE" id="PS50011"/>
    </source>
</evidence>
<evidence type="ECO:0000256" key="7">
    <source>
        <dbReference type="ARBA" id="ARBA00047899"/>
    </source>
</evidence>
<keyword evidence="12" id="KW-1185">Reference proteome</keyword>
<keyword evidence="4" id="KW-0547">Nucleotide-binding</keyword>
<dbReference type="PROSITE" id="PS50011">
    <property type="entry name" value="PROTEIN_KINASE_DOM"/>
    <property type="match status" value="1"/>
</dbReference>
<keyword evidence="5" id="KW-0418">Kinase</keyword>
<feature type="compositionally biased region" description="Low complexity" evidence="9">
    <location>
        <begin position="118"/>
        <end position="144"/>
    </location>
</feature>
<feature type="compositionally biased region" description="Low complexity" evidence="9">
    <location>
        <begin position="388"/>
        <end position="398"/>
    </location>
</feature>